<comment type="caution">
    <text evidence="2">The sequence shown here is derived from an EMBL/GenBank/DDBJ whole genome shotgun (WGS) entry which is preliminary data.</text>
</comment>
<feature type="transmembrane region" description="Helical" evidence="1">
    <location>
        <begin position="118"/>
        <end position="136"/>
    </location>
</feature>
<evidence type="ECO:0000313" key="3">
    <source>
        <dbReference type="Proteomes" id="UP000807306"/>
    </source>
</evidence>
<feature type="transmembrane region" description="Helical" evidence="1">
    <location>
        <begin position="165"/>
        <end position="187"/>
    </location>
</feature>
<dbReference type="EMBL" id="MU157937">
    <property type="protein sequence ID" value="KAF9522688.1"/>
    <property type="molecule type" value="Genomic_DNA"/>
</dbReference>
<gene>
    <name evidence="2" type="ORF">CPB83DRAFT_91560</name>
</gene>
<feature type="transmembrane region" description="Helical" evidence="1">
    <location>
        <begin position="20"/>
        <end position="40"/>
    </location>
</feature>
<accession>A0A9P6E595</accession>
<organism evidence="2 3">
    <name type="scientific">Crepidotus variabilis</name>
    <dbReference type="NCBI Taxonomy" id="179855"/>
    <lineage>
        <taxon>Eukaryota</taxon>
        <taxon>Fungi</taxon>
        <taxon>Dikarya</taxon>
        <taxon>Basidiomycota</taxon>
        <taxon>Agaricomycotina</taxon>
        <taxon>Agaricomycetes</taxon>
        <taxon>Agaricomycetidae</taxon>
        <taxon>Agaricales</taxon>
        <taxon>Agaricineae</taxon>
        <taxon>Crepidotaceae</taxon>
        <taxon>Crepidotus</taxon>
    </lineage>
</organism>
<keyword evidence="3" id="KW-1185">Reference proteome</keyword>
<evidence type="ECO:0000313" key="2">
    <source>
        <dbReference type="EMBL" id="KAF9522688.1"/>
    </source>
</evidence>
<protein>
    <submittedName>
        <fullName evidence="2">Uncharacterized protein</fullName>
    </submittedName>
</protein>
<keyword evidence="1" id="KW-0472">Membrane</keyword>
<proteinExistence type="predicted"/>
<sequence>MHEHAARNASSDSTTPTLGHILFGLYLWEWFISLGFEWDFIIGKKRLRWPMFFYFVNRYLLLGHFISSMILWNSKGQEHPINCNVVYAFMRFFGKGALAFASINLALRTIAVWERNKYVTTGLALIMLGEFSIIFLDVRDVLKSSRWSVQGHVCVNGSKNDWLRIVFLISMSFDLLVLGLNVYKIGIKTAAFTRYCRERRRERSILRLTYLVLSQGIVYFFVAFCVNAAAFIVVTLPGLRNTNASRTYALPAYVLSTIVACRAVRALTKSGSHFENLPVLSNDPAFDISIGVGSNPGPTRASFLPSIGGKLSTEDLENKQIEVTEPSARETRSDYLKELKVVPRIPLESDDKHHSPKRAQDFV</sequence>
<keyword evidence="1" id="KW-1133">Transmembrane helix</keyword>
<dbReference type="OrthoDB" id="3197626at2759"/>
<keyword evidence="1" id="KW-0812">Transmembrane</keyword>
<dbReference type="AlphaFoldDB" id="A0A9P6E595"/>
<reference evidence="2" key="1">
    <citation type="submission" date="2020-11" db="EMBL/GenBank/DDBJ databases">
        <authorList>
            <consortium name="DOE Joint Genome Institute"/>
            <person name="Ahrendt S."/>
            <person name="Riley R."/>
            <person name="Andreopoulos W."/>
            <person name="Labutti K."/>
            <person name="Pangilinan J."/>
            <person name="Ruiz-Duenas F.J."/>
            <person name="Barrasa J.M."/>
            <person name="Sanchez-Garcia M."/>
            <person name="Camarero S."/>
            <person name="Miyauchi S."/>
            <person name="Serrano A."/>
            <person name="Linde D."/>
            <person name="Babiker R."/>
            <person name="Drula E."/>
            <person name="Ayuso-Fernandez I."/>
            <person name="Pacheco R."/>
            <person name="Padilla G."/>
            <person name="Ferreira P."/>
            <person name="Barriuso J."/>
            <person name="Kellner H."/>
            <person name="Castanera R."/>
            <person name="Alfaro M."/>
            <person name="Ramirez L."/>
            <person name="Pisabarro A.G."/>
            <person name="Kuo A."/>
            <person name="Tritt A."/>
            <person name="Lipzen A."/>
            <person name="He G."/>
            <person name="Yan M."/>
            <person name="Ng V."/>
            <person name="Cullen D."/>
            <person name="Martin F."/>
            <person name="Rosso M.-N."/>
            <person name="Henrissat B."/>
            <person name="Hibbett D."/>
            <person name="Martinez A.T."/>
            <person name="Grigoriev I.V."/>
        </authorList>
    </citation>
    <scope>NUCLEOTIDE SEQUENCE</scope>
    <source>
        <strain evidence="2">CBS 506.95</strain>
    </source>
</reference>
<evidence type="ECO:0000256" key="1">
    <source>
        <dbReference type="SAM" id="Phobius"/>
    </source>
</evidence>
<feature type="transmembrane region" description="Helical" evidence="1">
    <location>
        <begin position="52"/>
        <end position="73"/>
    </location>
</feature>
<name>A0A9P6E595_9AGAR</name>
<feature type="transmembrane region" description="Helical" evidence="1">
    <location>
        <begin position="85"/>
        <end position="106"/>
    </location>
</feature>
<dbReference type="Proteomes" id="UP000807306">
    <property type="component" value="Unassembled WGS sequence"/>
</dbReference>
<feature type="transmembrane region" description="Helical" evidence="1">
    <location>
        <begin position="208"/>
        <end position="236"/>
    </location>
</feature>